<proteinExistence type="predicted"/>
<name>A0A8X6NIY6_NEPPI</name>
<evidence type="ECO:0000313" key="2">
    <source>
        <dbReference type="Proteomes" id="UP000887013"/>
    </source>
</evidence>
<dbReference type="Proteomes" id="UP000887013">
    <property type="component" value="Unassembled WGS sequence"/>
</dbReference>
<protein>
    <submittedName>
        <fullName evidence="1">Uncharacterized protein</fullName>
    </submittedName>
</protein>
<dbReference type="EMBL" id="BMAW01058250">
    <property type="protein sequence ID" value="GFT15279.1"/>
    <property type="molecule type" value="Genomic_DNA"/>
</dbReference>
<keyword evidence="2" id="KW-1185">Reference proteome</keyword>
<gene>
    <name evidence="1" type="ORF">NPIL_689371</name>
</gene>
<accession>A0A8X6NIY6</accession>
<dbReference type="AlphaFoldDB" id="A0A8X6NIY6"/>
<sequence length="214" mass="23503">MSTQPIIIGRFIVFVIQEAEFPKELSQSSVCDQPTAGLRSFSSLSTLDCQSCSGNGRNSHRHKIVKLPVMGNRSNLLTEIADLILPKTTVPVEEDHVSDDDTDSTLQCCSEGPGVRAPSPYYYLIPARSNTLFEAAASDPERPLMDNDSDERETSCESWAAKVRNSCKAHSGSIKKSDTISRHLIAKTRFHARRPIPSACASCISRLHGIDILE</sequence>
<comment type="caution">
    <text evidence="1">The sequence shown here is derived from an EMBL/GenBank/DDBJ whole genome shotgun (WGS) entry which is preliminary data.</text>
</comment>
<organism evidence="1 2">
    <name type="scientific">Nephila pilipes</name>
    <name type="common">Giant wood spider</name>
    <name type="synonym">Nephila maculata</name>
    <dbReference type="NCBI Taxonomy" id="299642"/>
    <lineage>
        <taxon>Eukaryota</taxon>
        <taxon>Metazoa</taxon>
        <taxon>Ecdysozoa</taxon>
        <taxon>Arthropoda</taxon>
        <taxon>Chelicerata</taxon>
        <taxon>Arachnida</taxon>
        <taxon>Araneae</taxon>
        <taxon>Araneomorphae</taxon>
        <taxon>Entelegynae</taxon>
        <taxon>Araneoidea</taxon>
        <taxon>Nephilidae</taxon>
        <taxon>Nephila</taxon>
    </lineage>
</organism>
<reference evidence="1" key="1">
    <citation type="submission" date="2020-08" db="EMBL/GenBank/DDBJ databases">
        <title>Multicomponent nature underlies the extraordinary mechanical properties of spider dragline silk.</title>
        <authorList>
            <person name="Kono N."/>
            <person name="Nakamura H."/>
            <person name="Mori M."/>
            <person name="Yoshida Y."/>
            <person name="Ohtoshi R."/>
            <person name="Malay A.D."/>
            <person name="Moran D.A.P."/>
            <person name="Tomita M."/>
            <person name="Numata K."/>
            <person name="Arakawa K."/>
        </authorList>
    </citation>
    <scope>NUCLEOTIDE SEQUENCE</scope>
</reference>
<evidence type="ECO:0000313" key="1">
    <source>
        <dbReference type="EMBL" id="GFT15279.1"/>
    </source>
</evidence>